<gene>
    <name evidence="1" type="ORF">AFUS01_LOCUS27760</name>
</gene>
<sequence length="69" mass="7814">MDLITKLCRCAAELYPTKTRPQILSEEESMVAGKSNKRKGSGVEKLLKSLTELKEKCQQRDFSKGRLRG</sequence>
<accession>A0A8J2P749</accession>
<reference evidence="1" key="1">
    <citation type="submission" date="2021-06" db="EMBL/GenBank/DDBJ databases">
        <authorList>
            <person name="Hodson N. C."/>
            <person name="Mongue J. A."/>
            <person name="Jaron S. K."/>
        </authorList>
    </citation>
    <scope>NUCLEOTIDE SEQUENCE</scope>
</reference>
<evidence type="ECO:0000313" key="2">
    <source>
        <dbReference type="Proteomes" id="UP000708208"/>
    </source>
</evidence>
<comment type="caution">
    <text evidence="1">The sequence shown here is derived from an EMBL/GenBank/DDBJ whole genome shotgun (WGS) entry which is preliminary data.</text>
</comment>
<organism evidence="1 2">
    <name type="scientific">Allacma fusca</name>
    <dbReference type="NCBI Taxonomy" id="39272"/>
    <lineage>
        <taxon>Eukaryota</taxon>
        <taxon>Metazoa</taxon>
        <taxon>Ecdysozoa</taxon>
        <taxon>Arthropoda</taxon>
        <taxon>Hexapoda</taxon>
        <taxon>Collembola</taxon>
        <taxon>Symphypleona</taxon>
        <taxon>Sminthuridae</taxon>
        <taxon>Allacma</taxon>
    </lineage>
</organism>
<proteinExistence type="predicted"/>
<protein>
    <submittedName>
        <fullName evidence="1">Uncharacterized protein</fullName>
    </submittedName>
</protein>
<name>A0A8J2P749_9HEXA</name>
<evidence type="ECO:0000313" key="1">
    <source>
        <dbReference type="EMBL" id="CAG7817181.1"/>
    </source>
</evidence>
<dbReference type="Proteomes" id="UP000708208">
    <property type="component" value="Unassembled WGS sequence"/>
</dbReference>
<keyword evidence="2" id="KW-1185">Reference proteome</keyword>
<dbReference type="EMBL" id="CAJVCH010387640">
    <property type="protein sequence ID" value="CAG7817181.1"/>
    <property type="molecule type" value="Genomic_DNA"/>
</dbReference>
<dbReference type="AlphaFoldDB" id="A0A8J2P749"/>